<dbReference type="Proteomes" id="UP000276133">
    <property type="component" value="Unassembled WGS sequence"/>
</dbReference>
<organism evidence="1 2">
    <name type="scientific">Brachionus plicatilis</name>
    <name type="common">Marine rotifer</name>
    <name type="synonym">Brachionus muelleri</name>
    <dbReference type="NCBI Taxonomy" id="10195"/>
    <lineage>
        <taxon>Eukaryota</taxon>
        <taxon>Metazoa</taxon>
        <taxon>Spiralia</taxon>
        <taxon>Gnathifera</taxon>
        <taxon>Rotifera</taxon>
        <taxon>Eurotatoria</taxon>
        <taxon>Monogononta</taxon>
        <taxon>Pseudotrocha</taxon>
        <taxon>Ploima</taxon>
        <taxon>Brachionidae</taxon>
        <taxon>Brachionus</taxon>
    </lineage>
</organism>
<gene>
    <name evidence="1" type="ORF">BpHYR1_022463</name>
</gene>
<keyword evidence="2" id="KW-1185">Reference proteome</keyword>
<sequence>MANLFALDSPRVSVKCLIFKQLCLIRKYVSAKILQIIQIKNRKENEFCIIFEPVFDGQGSTHR</sequence>
<proteinExistence type="predicted"/>
<evidence type="ECO:0000313" key="2">
    <source>
        <dbReference type="Proteomes" id="UP000276133"/>
    </source>
</evidence>
<accession>A0A3M7R0B2</accession>
<dbReference type="EMBL" id="REGN01004558">
    <property type="protein sequence ID" value="RNA16996.1"/>
    <property type="molecule type" value="Genomic_DNA"/>
</dbReference>
<comment type="caution">
    <text evidence="1">The sequence shown here is derived from an EMBL/GenBank/DDBJ whole genome shotgun (WGS) entry which is preliminary data.</text>
</comment>
<dbReference type="AlphaFoldDB" id="A0A3M7R0B2"/>
<evidence type="ECO:0000313" key="1">
    <source>
        <dbReference type="EMBL" id="RNA16996.1"/>
    </source>
</evidence>
<name>A0A3M7R0B2_BRAPC</name>
<reference evidence="1 2" key="1">
    <citation type="journal article" date="2018" name="Sci. Rep.">
        <title>Genomic signatures of local adaptation to the degree of environmental predictability in rotifers.</title>
        <authorList>
            <person name="Franch-Gras L."/>
            <person name="Hahn C."/>
            <person name="Garcia-Roger E.M."/>
            <person name="Carmona M.J."/>
            <person name="Serra M."/>
            <person name="Gomez A."/>
        </authorList>
    </citation>
    <scope>NUCLEOTIDE SEQUENCE [LARGE SCALE GENOMIC DNA]</scope>
    <source>
        <strain evidence="1">HYR1</strain>
    </source>
</reference>
<protein>
    <submittedName>
        <fullName evidence="1">Uncharacterized protein</fullName>
    </submittedName>
</protein>